<dbReference type="FunFam" id="3.30.40.10:FF:000358">
    <property type="entry name" value="RBR-type E3 ubiquitin transferase"/>
    <property type="match status" value="1"/>
</dbReference>
<evidence type="ECO:0000256" key="6">
    <source>
        <dbReference type="ARBA" id="ARBA00012251"/>
    </source>
</evidence>
<dbReference type="EC" id="2.3.2.31" evidence="6"/>
<dbReference type="CDD" id="cd23820">
    <property type="entry name" value="RWD_RNF14"/>
    <property type="match status" value="1"/>
</dbReference>
<evidence type="ECO:0000256" key="14">
    <source>
        <dbReference type="PROSITE-ProRule" id="PRU00175"/>
    </source>
</evidence>
<dbReference type="PROSITE" id="PS51873">
    <property type="entry name" value="TRIAD"/>
    <property type="match status" value="1"/>
</dbReference>
<dbReference type="Gene3D" id="3.30.40.10">
    <property type="entry name" value="Zinc/RING finger domain, C3HC4 (zinc finger)"/>
    <property type="match status" value="1"/>
</dbReference>
<feature type="compositionally biased region" description="Acidic residues" evidence="15">
    <location>
        <begin position="78"/>
        <end position="89"/>
    </location>
</feature>
<comment type="pathway">
    <text evidence="4">Protein modification; protein ubiquitination.</text>
</comment>
<evidence type="ECO:0000256" key="1">
    <source>
        <dbReference type="ARBA" id="ARBA00001798"/>
    </source>
</evidence>
<feature type="domain" description="RING-type" evidence="16">
    <location>
        <begin position="344"/>
        <end position="392"/>
    </location>
</feature>
<evidence type="ECO:0000256" key="8">
    <source>
        <dbReference type="ARBA" id="ARBA00022723"/>
    </source>
</evidence>
<keyword evidence="20" id="KW-1185">Reference proteome</keyword>
<evidence type="ECO:0000256" key="7">
    <source>
        <dbReference type="ARBA" id="ARBA00022679"/>
    </source>
</evidence>
<dbReference type="InterPro" id="IPR006575">
    <property type="entry name" value="RWD_dom"/>
</dbReference>
<comment type="caution">
    <text evidence="19">The sequence shown here is derived from an EMBL/GenBank/DDBJ whole genome shotgun (WGS) entry which is preliminary data.</text>
</comment>
<evidence type="ECO:0000259" key="16">
    <source>
        <dbReference type="PROSITE" id="PS50089"/>
    </source>
</evidence>
<dbReference type="Gene3D" id="3.10.110.10">
    <property type="entry name" value="Ubiquitin Conjugating Enzyme"/>
    <property type="match status" value="1"/>
</dbReference>
<dbReference type="InterPro" id="IPR017907">
    <property type="entry name" value="Znf_RING_CS"/>
</dbReference>
<keyword evidence="9" id="KW-0677">Repeat</keyword>
<protein>
    <recommendedName>
        <fullName evidence="6">RBR-type E3 ubiquitin transferase</fullName>
        <ecNumber evidence="6">2.3.2.31</ecNumber>
    </recommendedName>
</protein>
<evidence type="ECO:0000313" key="19">
    <source>
        <dbReference type="EMBL" id="TVU15940.1"/>
    </source>
</evidence>
<dbReference type="EMBL" id="RWGY01000031">
    <property type="protein sequence ID" value="TVU15940.1"/>
    <property type="molecule type" value="Genomic_DNA"/>
</dbReference>
<dbReference type="CDD" id="cd23134">
    <property type="entry name" value="RING-HC_ITT1-like"/>
    <property type="match status" value="1"/>
</dbReference>
<dbReference type="InterPro" id="IPR044066">
    <property type="entry name" value="TRIAD_supradom"/>
</dbReference>
<evidence type="ECO:0000256" key="11">
    <source>
        <dbReference type="ARBA" id="ARBA00022786"/>
    </source>
</evidence>
<evidence type="ECO:0000256" key="9">
    <source>
        <dbReference type="ARBA" id="ARBA00022737"/>
    </source>
</evidence>
<dbReference type="InterPro" id="IPR013083">
    <property type="entry name" value="Znf_RING/FYVE/PHD"/>
</dbReference>
<dbReference type="Gene3D" id="1.20.120.1750">
    <property type="match status" value="1"/>
</dbReference>
<dbReference type="InterPro" id="IPR016135">
    <property type="entry name" value="UBQ-conjugating_enzyme/RWD"/>
</dbReference>
<organism evidence="19 20">
    <name type="scientific">Eragrostis curvula</name>
    <name type="common">weeping love grass</name>
    <dbReference type="NCBI Taxonomy" id="38414"/>
    <lineage>
        <taxon>Eukaryota</taxon>
        <taxon>Viridiplantae</taxon>
        <taxon>Streptophyta</taxon>
        <taxon>Embryophyta</taxon>
        <taxon>Tracheophyta</taxon>
        <taxon>Spermatophyta</taxon>
        <taxon>Magnoliopsida</taxon>
        <taxon>Liliopsida</taxon>
        <taxon>Poales</taxon>
        <taxon>Poaceae</taxon>
        <taxon>PACMAD clade</taxon>
        <taxon>Chloridoideae</taxon>
        <taxon>Eragrostideae</taxon>
        <taxon>Eragrostidinae</taxon>
        <taxon>Eragrostis</taxon>
    </lineage>
</organism>
<dbReference type="CDD" id="cd20354">
    <property type="entry name" value="Rcat_RBR_RNF14"/>
    <property type="match status" value="1"/>
</dbReference>
<dbReference type="SMART" id="SM00591">
    <property type="entry name" value="RWD"/>
    <property type="match status" value="1"/>
</dbReference>
<proteinExistence type="inferred from homology"/>
<gene>
    <name evidence="19" type="ORF">EJB05_39484</name>
</gene>
<evidence type="ECO:0000259" key="18">
    <source>
        <dbReference type="PROSITE" id="PS51873"/>
    </source>
</evidence>
<dbReference type="PROSITE" id="PS50089">
    <property type="entry name" value="ZF_RING_2"/>
    <property type="match status" value="1"/>
</dbReference>
<evidence type="ECO:0000256" key="12">
    <source>
        <dbReference type="ARBA" id="ARBA00022833"/>
    </source>
</evidence>
<feature type="domain" description="RING-type" evidence="18">
    <location>
        <begin position="340"/>
        <end position="560"/>
    </location>
</feature>
<dbReference type="SMART" id="SM00647">
    <property type="entry name" value="IBR"/>
    <property type="match status" value="2"/>
</dbReference>
<name>A0A5J9TX78_9POAL</name>
<feature type="region of interest" description="Disordered" evidence="15">
    <location>
        <begin position="1"/>
        <end position="41"/>
    </location>
</feature>
<reference evidence="19 20" key="1">
    <citation type="journal article" date="2019" name="Sci. Rep.">
        <title>A high-quality genome of Eragrostis curvula grass provides insights into Poaceae evolution and supports new strategies to enhance forage quality.</title>
        <authorList>
            <person name="Carballo J."/>
            <person name="Santos B.A.C.M."/>
            <person name="Zappacosta D."/>
            <person name="Garbus I."/>
            <person name="Selva J.P."/>
            <person name="Gallo C.A."/>
            <person name="Diaz A."/>
            <person name="Albertini E."/>
            <person name="Caccamo M."/>
            <person name="Echenique V."/>
        </authorList>
    </citation>
    <scope>NUCLEOTIDE SEQUENCE [LARGE SCALE GENOMIC DNA]</scope>
    <source>
        <strain evidence="20">cv. Victoria</strain>
        <tissue evidence="19">Leaf</tissue>
    </source>
</reference>
<dbReference type="Pfam" id="PF26200">
    <property type="entry name" value="Rcat_RNF216"/>
    <property type="match status" value="1"/>
</dbReference>
<dbReference type="Pfam" id="PF05773">
    <property type="entry name" value="RWD"/>
    <property type="match status" value="1"/>
</dbReference>
<evidence type="ECO:0000256" key="2">
    <source>
        <dbReference type="ARBA" id="ARBA00001947"/>
    </source>
</evidence>
<dbReference type="GO" id="GO:0016567">
    <property type="term" value="P:protein ubiquitination"/>
    <property type="evidence" value="ECO:0007669"/>
    <property type="project" value="InterPro"/>
</dbReference>
<evidence type="ECO:0000256" key="5">
    <source>
        <dbReference type="ARBA" id="ARBA00005884"/>
    </source>
</evidence>
<keyword evidence="7" id="KW-0808">Transferase</keyword>
<evidence type="ECO:0000256" key="10">
    <source>
        <dbReference type="ARBA" id="ARBA00022771"/>
    </source>
</evidence>
<dbReference type="InterPro" id="IPR047548">
    <property type="entry name" value="Rcat_RBR_RNF14"/>
</dbReference>
<dbReference type="InterPro" id="IPR031127">
    <property type="entry name" value="E3_UB_ligase_RBR"/>
</dbReference>
<dbReference type="Gramene" id="TVU15940">
    <property type="protein sequence ID" value="TVU15940"/>
    <property type="gene ID" value="EJB05_39484"/>
</dbReference>
<keyword evidence="10 14" id="KW-0863">Zinc-finger</keyword>
<dbReference type="GO" id="GO:0008270">
    <property type="term" value="F:zinc ion binding"/>
    <property type="evidence" value="ECO:0007669"/>
    <property type="project" value="UniProtKB-KW"/>
</dbReference>
<keyword evidence="8" id="KW-0479">Metal-binding</keyword>
<keyword evidence="12" id="KW-0862">Zinc</keyword>
<feature type="compositionally biased region" description="Low complexity" evidence="15">
    <location>
        <begin position="8"/>
        <end position="20"/>
    </location>
</feature>
<evidence type="ECO:0000259" key="17">
    <source>
        <dbReference type="PROSITE" id="PS50908"/>
    </source>
</evidence>
<comment type="catalytic activity">
    <reaction evidence="1">
        <text>[E2 ubiquitin-conjugating enzyme]-S-ubiquitinyl-L-cysteine + [acceptor protein]-L-lysine = [E2 ubiquitin-conjugating enzyme]-L-cysteine + [acceptor protein]-N(6)-ubiquitinyl-L-lysine.</text>
        <dbReference type="EC" id="2.3.2.31"/>
    </reaction>
</comment>
<dbReference type="GO" id="GO:0061630">
    <property type="term" value="F:ubiquitin protein ligase activity"/>
    <property type="evidence" value="ECO:0007669"/>
    <property type="project" value="UniProtKB-EC"/>
</dbReference>
<accession>A0A5J9TX78</accession>
<keyword evidence="11" id="KW-0833">Ubl conjugation pathway</keyword>
<evidence type="ECO:0000256" key="13">
    <source>
        <dbReference type="ARBA" id="ARBA00044508"/>
    </source>
</evidence>
<feature type="domain" description="RWD" evidence="17">
    <location>
        <begin position="147"/>
        <end position="286"/>
    </location>
</feature>
<dbReference type="FunFam" id="3.10.110.10:FF:000083">
    <property type="entry name" value="RBR-type E3 ubiquitin transferase"/>
    <property type="match status" value="1"/>
</dbReference>
<dbReference type="InterPro" id="IPR002867">
    <property type="entry name" value="IBR_dom"/>
</dbReference>
<dbReference type="SUPFAM" id="SSF57850">
    <property type="entry name" value="RING/U-box"/>
    <property type="match status" value="4"/>
</dbReference>
<dbReference type="Proteomes" id="UP000324897">
    <property type="component" value="Unassembled WGS sequence"/>
</dbReference>
<evidence type="ECO:0000256" key="4">
    <source>
        <dbReference type="ARBA" id="ARBA00004906"/>
    </source>
</evidence>
<comment type="function">
    <text evidence="3">Might act as an E3 ubiquitin-protein ligase, or as part of E3 complex, which accepts ubiquitin from specific E2 ubiquitin-conjugating enzymes and then transfers it to substrates.</text>
</comment>
<dbReference type="InterPro" id="IPR001841">
    <property type="entry name" value="Znf_RING"/>
</dbReference>
<dbReference type="CDD" id="cd20336">
    <property type="entry name" value="Rcat_RBR"/>
    <property type="match status" value="1"/>
</dbReference>
<dbReference type="OrthoDB" id="1431934at2759"/>
<evidence type="ECO:0000256" key="3">
    <source>
        <dbReference type="ARBA" id="ARBA00003976"/>
    </source>
</evidence>
<dbReference type="SMART" id="SM00184">
    <property type="entry name" value="RING"/>
    <property type="match status" value="4"/>
</dbReference>
<comment type="similarity">
    <text evidence="13">Belongs to the RBR family. RNF14 subfamily.</text>
</comment>
<dbReference type="SUPFAM" id="SSF54495">
    <property type="entry name" value="UBC-like"/>
    <property type="match status" value="1"/>
</dbReference>
<dbReference type="CDD" id="cd20341">
    <property type="entry name" value="BRcat_RBR_RNF14"/>
    <property type="match status" value="1"/>
</dbReference>
<evidence type="ECO:0000256" key="15">
    <source>
        <dbReference type="SAM" id="MobiDB-lite"/>
    </source>
</evidence>
<dbReference type="FunFam" id="1.20.120.1750:FF:000029">
    <property type="entry name" value="RBR-type E3 ubiquitin transferase"/>
    <property type="match status" value="1"/>
</dbReference>
<dbReference type="Pfam" id="PF01485">
    <property type="entry name" value="IBR"/>
    <property type="match status" value="1"/>
</dbReference>
<dbReference type="PROSITE" id="PS00518">
    <property type="entry name" value="ZF_RING_1"/>
    <property type="match status" value="1"/>
</dbReference>
<comment type="similarity">
    <text evidence="5">Belongs to the RBR family. Ariadne subfamily.</text>
</comment>
<dbReference type="PANTHER" id="PTHR11685">
    <property type="entry name" value="RBR FAMILY RING FINGER AND IBR DOMAIN-CONTAINING"/>
    <property type="match status" value="1"/>
</dbReference>
<dbReference type="AlphaFoldDB" id="A0A5J9TX78"/>
<sequence length="649" mass="72302">MPRRSSKGRGAAAHGLAGRASTPKPLVKAVDPNPSPDAAELPHAAAAVAVGLQVPDAETYAAAEALERLQVSAPADDAPPEEPPPEEPEAPPPPQAPAEASSSGRAAVGWSPDEEAVMKLHELAGVAGEDVELTEEEVRANDQRQEDEICALEAIFGDAVVIFNKKGGQRSFQVHVHIELPDAIDVSTRLSYGDGTLKYGATSDGDADDLVYKFRVEHLPPILLTCLLPSSYPSHRPPLFTISTEWLDKGMISSLCRMLDMIWEEHHGTEVTYQWVQWLQSSSLSHLGFDIEIVLSKGDVTCDEEGGDKRACADNAPPDVIIPRMMRYNDNKHHEGFLNAIHSCMICFSELPGIDFIKLPCHHFFCLKCMETYCKMNVKEGNVMKLRCPDTKCEGGVPPNILKRLLGEDEFERWEGLLLQRTLDAMSDVVYCPRCQTACLEDVGNEAVCSNCLFSFCTLCRNRRHLGEQCLSAEERLVILEARQKSGQMQGKQQEILNELYSLKEIMKDSKQCPKCKMAISKTEGCNKMVCWNCKEYFCYQCNRAITGYEHFRGSCVLFPQEEIDRWEMQMNQRVQRQVVAQAHAEMYAQQGQGHPCPTCRQPSPKIGNNNHVFCWACQKHFCALCRKPVHKAAQHYGPKGCKQHTADS</sequence>
<comment type="cofactor">
    <cofactor evidence="2">
        <name>Zn(2+)</name>
        <dbReference type="ChEBI" id="CHEBI:29105"/>
    </cofactor>
</comment>
<dbReference type="PROSITE" id="PS50908">
    <property type="entry name" value="RWD"/>
    <property type="match status" value="1"/>
</dbReference>
<evidence type="ECO:0000313" key="20">
    <source>
        <dbReference type="Proteomes" id="UP000324897"/>
    </source>
</evidence>
<feature type="region of interest" description="Disordered" evidence="15">
    <location>
        <begin position="67"/>
        <end position="108"/>
    </location>
</feature>